<keyword evidence="1" id="KW-0863">Zinc-finger</keyword>
<organism evidence="4">
    <name type="scientific">Xenopus laevis</name>
    <name type="common">African clawed frog</name>
    <dbReference type="NCBI Taxonomy" id="8355"/>
    <lineage>
        <taxon>Eukaryota</taxon>
        <taxon>Metazoa</taxon>
        <taxon>Chordata</taxon>
        <taxon>Craniata</taxon>
        <taxon>Vertebrata</taxon>
        <taxon>Euteleostomi</taxon>
        <taxon>Amphibia</taxon>
        <taxon>Batrachia</taxon>
        <taxon>Anura</taxon>
        <taxon>Pipoidea</taxon>
        <taxon>Pipidae</taxon>
        <taxon>Xenopodinae</taxon>
        <taxon>Xenopus</taxon>
        <taxon>Xenopus</taxon>
    </lineage>
</organism>
<evidence type="ECO:0000256" key="1">
    <source>
        <dbReference type="PROSITE-ProRule" id="PRU00723"/>
    </source>
</evidence>
<protein>
    <recommendedName>
        <fullName evidence="3">C3H1-type domain-containing protein</fullName>
    </recommendedName>
</protein>
<dbReference type="InterPro" id="IPR000571">
    <property type="entry name" value="Znf_CCCH"/>
</dbReference>
<dbReference type="AlphaFoldDB" id="A0A974GZD9"/>
<feature type="region of interest" description="Disordered" evidence="2">
    <location>
        <begin position="1"/>
        <end position="26"/>
    </location>
</feature>
<keyword evidence="1" id="KW-0862">Zinc</keyword>
<dbReference type="PROSITE" id="PS50103">
    <property type="entry name" value="ZF_C3H1"/>
    <property type="match status" value="1"/>
</dbReference>
<reference evidence="4" key="1">
    <citation type="submission" date="2016-05" db="EMBL/GenBank/DDBJ databases">
        <title>WGS assembly of Xenopus laevis.</title>
        <authorList>
            <person name="Session A."/>
            <person name="Uno Y."/>
            <person name="Kwon T."/>
            <person name="Chapman J."/>
            <person name="Toyoda A."/>
            <person name="Takahashi S."/>
            <person name="Fukui A."/>
            <person name="Hikosaka A."/>
            <person name="Putnam N."/>
            <person name="Stites J."/>
            <person name="Van Heeringen S."/>
            <person name="Quigley I."/>
            <person name="Heinz S."/>
            <person name="Hellsten U."/>
            <person name="Lyons J."/>
            <person name="Suzuki A."/>
            <person name="Kondo M."/>
            <person name="Ogino H."/>
            <person name="Ochi H."/>
            <person name="Bogdanovic O."/>
            <person name="Lister R."/>
            <person name="Georgiou G."/>
            <person name="Paranjpe S."/>
            <person name="Van Kruijsbergen I."/>
            <person name="Mozaffari S."/>
            <person name="Shu S."/>
            <person name="Schmutz J."/>
            <person name="Jenkins J."/>
            <person name="Grimwood J."/>
            <person name="Carlson J."/>
            <person name="Mitros T."/>
            <person name="Simakov O."/>
            <person name="Heald R."/>
            <person name="Miller K."/>
            <person name="Haudenschild C."/>
            <person name="Kuroki Y."/>
            <person name="Tanaka T."/>
            <person name="Michiue T."/>
            <person name="Watanabe M."/>
            <person name="Kinoshita T."/>
            <person name="Ohta Y."/>
            <person name="Mawaribuchi S."/>
            <person name="Suzuki Y."/>
            <person name="Haramoto Y."/>
            <person name="Yamamoto T."/>
            <person name="Takagi C."/>
            <person name="Kitzman J."/>
            <person name="Shendure J."/>
            <person name="Nakayama T."/>
            <person name="Izutsu Y."/>
            <person name="Robert J."/>
            <person name="Dichmann D."/>
            <person name="Flajnik M."/>
            <person name="Houston D."/>
            <person name="Marcotte E."/>
            <person name="Wallingford J."/>
            <person name="Ito Y."/>
            <person name="Asashima M."/>
            <person name="Ueno N."/>
            <person name="Matsuda Y."/>
            <person name="Jan Veenstra G."/>
            <person name="Fujiyama A."/>
            <person name="Harland R."/>
            <person name="Taira M."/>
            <person name="Rokhsar D.S."/>
        </authorList>
    </citation>
    <scope>NUCLEOTIDE SEQUENCE</scope>
    <source>
        <strain evidence="4">J</strain>
        <tissue evidence="4">Blood</tissue>
    </source>
</reference>
<dbReference type="EMBL" id="KV467317">
    <property type="protein sequence ID" value="OCT56271.1"/>
    <property type="molecule type" value="Genomic_DNA"/>
</dbReference>
<accession>A0A974GZD9</accession>
<proteinExistence type="predicted"/>
<keyword evidence="1" id="KW-0479">Metal-binding</keyword>
<feature type="compositionally biased region" description="Basic and acidic residues" evidence="2">
    <location>
        <begin position="89"/>
        <end position="101"/>
    </location>
</feature>
<dbReference type="Proteomes" id="UP000694892">
    <property type="component" value="Unassembled WGS sequence"/>
</dbReference>
<sequence length="330" mass="36297">MASQRSQVTQQNEYGGQADNFAEAANGPRSINTAAVPSWLGGPEAWFSGWPITSLGLGGEGGSRRGALGVSSRGGVDDAAVASAGKDPAPGEKGEVEKRESEREVLRGIMETARQNAYVAFAGPLGVYVKWEVKEKIWKVEFMELFSLLPLDETIELKEEDKKDSKKEEEDIIGEKHPEKCSPLFCYVDGAWEAFKVYDSLTWWRYGEHFRQQLAANPTMRWKPDGHYPLAQTHDGPEGIPLSEGGRGLQHATCSAPIKQGYCWLFNDSHCKFGNSCKYKHEFSGCGVAHSYVRCFKKGKGGGRGLDAEGDGRLIPQLRFNAHPKLSLAP</sequence>
<dbReference type="GO" id="GO:0008270">
    <property type="term" value="F:zinc ion binding"/>
    <property type="evidence" value="ECO:0007669"/>
    <property type="project" value="UniProtKB-KW"/>
</dbReference>
<name>A0A974GZD9_XENLA</name>
<evidence type="ECO:0000313" key="4">
    <source>
        <dbReference type="EMBL" id="OCT56271.1"/>
    </source>
</evidence>
<evidence type="ECO:0000256" key="2">
    <source>
        <dbReference type="SAM" id="MobiDB-lite"/>
    </source>
</evidence>
<feature type="domain" description="C3H1-type" evidence="3">
    <location>
        <begin position="257"/>
        <end position="284"/>
    </location>
</feature>
<gene>
    <name evidence="4" type="ORF">XELAEV_18000366mg</name>
</gene>
<feature type="region of interest" description="Disordered" evidence="2">
    <location>
        <begin position="66"/>
        <end position="101"/>
    </location>
</feature>
<feature type="compositionally biased region" description="Polar residues" evidence="2">
    <location>
        <begin position="1"/>
        <end position="14"/>
    </location>
</feature>
<evidence type="ECO:0000259" key="3">
    <source>
        <dbReference type="PROSITE" id="PS50103"/>
    </source>
</evidence>
<feature type="zinc finger region" description="C3H1-type" evidence="1">
    <location>
        <begin position="257"/>
        <end position="284"/>
    </location>
</feature>